<dbReference type="EMBL" id="GL381677">
    <property type="protein sequence ID" value="EGT39762.1"/>
    <property type="molecule type" value="Genomic_DNA"/>
</dbReference>
<proteinExistence type="inferred from homology"/>
<dbReference type="SMART" id="SM00060">
    <property type="entry name" value="FN3"/>
    <property type="match status" value="1"/>
</dbReference>
<reference evidence="10" key="1">
    <citation type="submission" date="2011-07" db="EMBL/GenBank/DDBJ databases">
        <authorList>
            <consortium name="Caenorhabditis brenneri Sequencing and Analysis Consortium"/>
            <person name="Wilson R.K."/>
        </authorList>
    </citation>
    <scope>NUCLEOTIDE SEQUENCE [LARGE SCALE GENOMIC DNA]</scope>
    <source>
        <strain evidence="10">PB2801</strain>
    </source>
</reference>
<feature type="domain" description="Ig-like" evidence="7">
    <location>
        <begin position="478"/>
        <end position="560"/>
    </location>
</feature>
<dbReference type="InterPro" id="IPR003598">
    <property type="entry name" value="Ig_sub2"/>
</dbReference>
<evidence type="ECO:0000256" key="2">
    <source>
        <dbReference type="ARBA" id="ARBA00022737"/>
    </source>
</evidence>
<dbReference type="FunFam" id="2.60.40.10:FF:001948">
    <property type="entry name" value="Titin homolog"/>
    <property type="match status" value="1"/>
</dbReference>
<evidence type="ECO:0000256" key="3">
    <source>
        <dbReference type="ARBA" id="ARBA00023319"/>
    </source>
</evidence>
<dbReference type="PROSITE" id="PS00107">
    <property type="entry name" value="PROTEIN_KINASE_ATP"/>
    <property type="match status" value="1"/>
</dbReference>
<name>G0PN46_CAEBE</name>
<feature type="domain" description="Fibronectin type-III" evidence="8">
    <location>
        <begin position="7"/>
        <end position="100"/>
    </location>
</feature>
<dbReference type="PROSITE" id="PS50853">
    <property type="entry name" value="FN3"/>
    <property type="match status" value="1"/>
</dbReference>
<feature type="non-terminal residue" evidence="9">
    <location>
        <position position="560"/>
    </location>
</feature>
<feature type="non-terminal residue" evidence="9">
    <location>
        <position position="1"/>
    </location>
</feature>
<dbReference type="Gene3D" id="2.60.40.10">
    <property type="entry name" value="Immunoglobulins"/>
    <property type="match status" value="4"/>
</dbReference>
<dbReference type="InterPro" id="IPR036179">
    <property type="entry name" value="Ig-like_dom_sf"/>
</dbReference>
<protein>
    <submittedName>
        <fullName evidence="9">Uncharacterized protein</fullName>
    </submittedName>
</protein>
<dbReference type="InterPro" id="IPR003961">
    <property type="entry name" value="FN3_dom"/>
</dbReference>
<dbReference type="OrthoDB" id="2152335at2759"/>
<dbReference type="InterPro" id="IPR011009">
    <property type="entry name" value="Kinase-like_dom_sf"/>
</dbReference>
<dbReference type="AlphaFoldDB" id="G0PN46"/>
<evidence type="ECO:0000259" key="7">
    <source>
        <dbReference type="PROSITE" id="PS50835"/>
    </source>
</evidence>
<dbReference type="PRINTS" id="PR00014">
    <property type="entry name" value="FNTYPEIII"/>
</dbReference>
<feature type="compositionally biased region" description="Pro residues" evidence="5">
    <location>
        <begin position="1"/>
        <end position="10"/>
    </location>
</feature>
<feature type="domain" description="Protein kinase" evidence="6">
    <location>
        <begin position="150"/>
        <end position="560"/>
    </location>
</feature>
<dbReference type="SMART" id="SM00220">
    <property type="entry name" value="S_TKc"/>
    <property type="match status" value="1"/>
</dbReference>
<dbReference type="Pfam" id="PF00069">
    <property type="entry name" value="Pkinase"/>
    <property type="match status" value="1"/>
</dbReference>
<evidence type="ECO:0000256" key="5">
    <source>
        <dbReference type="SAM" id="MobiDB-lite"/>
    </source>
</evidence>
<evidence type="ECO:0000259" key="6">
    <source>
        <dbReference type="PROSITE" id="PS50011"/>
    </source>
</evidence>
<dbReference type="SUPFAM" id="SSF49265">
    <property type="entry name" value="Fibronectin type III"/>
    <property type="match status" value="1"/>
</dbReference>
<feature type="domain" description="Ig-like" evidence="7">
    <location>
        <begin position="260"/>
        <end position="336"/>
    </location>
</feature>
<dbReference type="HOGENOM" id="CLU_487134_0_0_1"/>
<dbReference type="InterPro" id="IPR013783">
    <property type="entry name" value="Ig-like_fold"/>
</dbReference>
<dbReference type="SMART" id="SM00409">
    <property type="entry name" value="IG"/>
    <property type="match status" value="3"/>
</dbReference>
<dbReference type="InterPro" id="IPR013098">
    <property type="entry name" value="Ig_I-set"/>
</dbReference>
<dbReference type="eggNOG" id="KOG0613">
    <property type="taxonomic scope" value="Eukaryota"/>
</dbReference>
<evidence type="ECO:0000313" key="10">
    <source>
        <dbReference type="Proteomes" id="UP000008068"/>
    </source>
</evidence>
<dbReference type="PROSITE" id="PS50011">
    <property type="entry name" value="PROTEIN_KINASE_DOM"/>
    <property type="match status" value="1"/>
</dbReference>
<evidence type="ECO:0000259" key="8">
    <source>
        <dbReference type="PROSITE" id="PS50853"/>
    </source>
</evidence>
<dbReference type="FunFam" id="2.60.40.10:FF:001982">
    <property type="entry name" value="Titin homolog"/>
    <property type="match status" value="1"/>
</dbReference>
<keyword evidence="2" id="KW-0677">Repeat</keyword>
<dbReference type="InterPro" id="IPR007110">
    <property type="entry name" value="Ig-like_dom"/>
</dbReference>
<dbReference type="InterPro" id="IPR000719">
    <property type="entry name" value="Prot_kinase_dom"/>
</dbReference>
<feature type="binding site" evidence="4">
    <location>
        <position position="179"/>
    </location>
    <ligand>
        <name>ATP</name>
        <dbReference type="ChEBI" id="CHEBI:30616"/>
    </ligand>
</feature>
<dbReference type="Proteomes" id="UP000008068">
    <property type="component" value="Unassembled WGS sequence"/>
</dbReference>
<keyword evidence="4" id="KW-0067">ATP-binding</keyword>
<dbReference type="PROSITE" id="PS50835">
    <property type="entry name" value="IG_LIKE"/>
    <property type="match status" value="2"/>
</dbReference>
<keyword evidence="10" id="KW-1185">Reference proteome</keyword>
<keyword evidence="4" id="KW-0547">Nucleotide-binding</keyword>
<dbReference type="CDD" id="cd00096">
    <property type="entry name" value="Ig"/>
    <property type="match status" value="1"/>
</dbReference>
<feature type="region of interest" description="Disordered" evidence="5">
    <location>
        <begin position="1"/>
        <end position="32"/>
    </location>
</feature>
<accession>G0PN46</accession>
<gene>
    <name evidence="9" type="ORF">CAEBREN_31457</name>
</gene>
<dbReference type="SUPFAM" id="SSF48726">
    <property type="entry name" value="Immunoglobulin"/>
    <property type="match status" value="3"/>
</dbReference>
<organism evidence="10">
    <name type="scientific">Caenorhabditis brenneri</name>
    <name type="common">Nematode worm</name>
    <dbReference type="NCBI Taxonomy" id="135651"/>
    <lineage>
        <taxon>Eukaryota</taxon>
        <taxon>Metazoa</taxon>
        <taxon>Ecdysozoa</taxon>
        <taxon>Nematoda</taxon>
        <taxon>Chromadorea</taxon>
        <taxon>Rhabditida</taxon>
        <taxon>Rhabditina</taxon>
        <taxon>Rhabditomorpha</taxon>
        <taxon>Rhabditoidea</taxon>
        <taxon>Rhabditidae</taxon>
        <taxon>Peloderinae</taxon>
        <taxon>Caenorhabditis</taxon>
    </lineage>
</organism>
<dbReference type="InterPro" id="IPR036116">
    <property type="entry name" value="FN3_sf"/>
</dbReference>
<dbReference type="FunFam" id="2.60.40.10:FF:001983">
    <property type="entry name" value="Titin homolog"/>
    <property type="match status" value="1"/>
</dbReference>
<dbReference type="FunFam" id="3.30.200.20:FF:000763">
    <property type="entry name" value="Titin homolog"/>
    <property type="match status" value="1"/>
</dbReference>
<dbReference type="Pfam" id="PF07679">
    <property type="entry name" value="I-set"/>
    <property type="match status" value="3"/>
</dbReference>
<dbReference type="SUPFAM" id="SSF56112">
    <property type="entry name" value="Protein kinase-like (PK-like)"/>
    <property type="match status" value="1"/>
</dbReference>
<comment type="similarity">
    <text evidence="1">Belongs to the protein kinase superfamily. CAMK Ser/Thr protein kinase family.</text>
</comment>
<dbReference type="GO" id="GO:0004672">
    <property type="term" value="F:protein kinase activity"/>
    <property type="evidence" value="ECO:0007669"/>
    <property type="project" value="InterPro"/>
</dbReference>
<dbReference type="Gene3D" id="3.30.200.20">
    <property type="entry name" value="Phosphorylase Kinase, domain 1"/>
    <property type="match status" value="1"/>
</dbReference>
<sequence length="560" mass="63150">VTDRPAPPGKPAVEDQNLDSVRLRWAAPTNDGGSPVRNYTVEMCTEKSKTWTKAEVTKQAFITLFNLVPGESYTFRVRADNTFGQSDPSEESEVVFVKDVSRVVEEPKKKEVKVKEQESIDYEKVAKETGPSEYKTIDIHRLPNDLQAKYIIHEELGKGAYGTVYRATEKATGKTWAAKMVQVRPGVKKENVIHEISMMNQLHHEKLLNLHEAFDMGNEMWLIEERLTIGWSNSKEILHSILMLHQVSRSNSKIFVANVGDLIATLSCDVDGVPSPKVQWYKDDKELTVPSMKYDSFYNEGLAELTVKNIVESDAGKYTCRATNDLGSIMTHAKLSVKSDDKKKKKAETSPAVIEKKKDRKTSKVVVVEEMIDMPPNFHHLLQDDEAKIGEPKILVVTNTTLPEPTVEWYHNGEHISINDSNYLRKHDKGRYELHILSVDATDEGKWKAVGKNAFGECESEAKLTVVIPDGQFAPSFGKQLNDVKCSESDILKLEVNIKANPAPEINWFRNESEIEHSQRHRLQFDDGSGNYSLTIIDAYAEDSGEYKCVAKNKIGKAHT</sequence>
<dbReference type="SMART" id="SM00408">
    <property type="entry name" value="IGc2"/>
    <property type="match status" value="3"/>
</dbReference>
<dbReference type="Pfam" id="PF00041">
    <property type="entry name" value="fn3"/>
    <property type="match status" value="1"/>
</dbReference>
<dbReference type="GO" id="GO:0005524">
    <property type="term" value="F:ATP binding"/>
    <property type="evidence" value="ECO:0007669"/>
    <property type="project" value="UniProtKB-UniRule"/>
</dbReference>
<dbReference type="PANTHER" id="PTHR47633">
    <property type="entry name" value="IMMUNOGLOBULIN"/>
    <property type="match status" value="1"/>
</dbReference>
<dbReference type="STRING" id="135651.G0PN46"/>
<dbReference type="InParanoid" id="G0PN46"/>
<dbReference type="InterPro" id="IPR003599">
    <property type="entry name" value="Ig_sub"/>
</dbReference>
<evidence type="ECO:0000256" key="1">
    <source>
        <dbReference type="ARBA" id="ARBA00006692"/>
    </source>
</evidence>
<keyword evidence="3" id="KW-0393">Immunoglobulin domain</keyword>
<dbReference type="InterPro" id="IPR017441">
    <property type="entry name" value="Protein_kinase_ATP_BS"/>
</dbReference>
<dbReference type="FunFam" id="2.60.40.10:FF:000080">
    <property type="entry name" value="Myosin light chain kinase, smooth muscle"/>
    <property type="match status" value="1"/>
</dbReference>
<evidence type="ECO:0000256" key="4">
    <source>
        <dbReference type="PROSITE-ProRule" id="PRU10141"/>
    </source>
</evidence>
<dbReference type="CDD" id="cd00063">
    <property type="entry name" value="FN3"/>
    <property type="match status" value="1"/>
</dbReference>
<evidence type="ECO:0000313" key="9">
    <source>
        <dbReference type="EMBL" id="EGT39762.1"/>
    </source>
</evidence>